<name>A0A6C0I277_9ZZZZ</name>
<accession>A0A6C0I277</accession>
<proteinExistence type="predicted"/>
<dbReference type="AlphaFoldDB" id="A0A6C0I277"/>
<organism evidence="1">
    <name type="scientific">viral metagenome</name>
    <dbReference type="NCBI Taxonomy" id="1070528"/>
    <lineage>
        <taxon>unclassified sequences</taxon>
        <taxon>metagenomes</taxon>
        <taxon>organismal metagenomes</taxon>
    </lineage>
</organism>
<evidence type="ECO:0000313" key="1">
    <source>
        <dbReference type="EMBL" id="QHT86253.1"/>
    </source>
</evidence>
<protein>
    <submittedName>
        <fullName evidence="1">Uncharacterized protein</fullName>
    </submittedName>
</protein>
<dbReference type="EMBL" id="MN740065">
    <property type="protein sequence ID" value="QHT86253.1"/>
    <property type="molecule type" value="Genomic_DNA"/>
</dbReference>
<sequence length="142" mass="15849">MESLINAAENNNIGISKKFLQHTPNGEYITITIRGPVNKDGQHHGICIIYSGVVSTIMYFNNGSACFDKPVLIKRVGEMYKGYINTNFQYHGSGLLTFLGMAKHKTPDSIFSINGSFINGGIDCEKKVEVHYLNGDVVYYYK</sequence>
<reference evidence="1" key="1">
    <citation type="journal article" date="2020" name="Nature">
        <title>Giant virus diversity and host interactions through global metagenomics.</title>
        <authorList>
            <person name="Schulz F."/>
            <person name="Roux S."/>
            <person name="Paez-Espino D."/>
            <person name="Jungbluth S."/>
            <person name="Walsh D.A."/>
            <person name="Denef V.J."/>
            <person name="McMahon K.D."/>
            <person name="Konstantinidis K.T."/>
            <person name="Eloe-Fadrosh E.A."/>
            <person name="Kyrpides N.C."/>
            <person name="Woyke T."/>
        </authorList>
    </citation>
    <scope>NUCLEOTIDE SEQUENCE</scope>
    <source>
        <strain evidence="1">GVMAG-M-3300023184-186</strain>
    </source>
</reference>